<gene>
    <name evidence="5" type="primary">asrA</name>
    <name evidence="5" type="ORF">DXB93_15940</name>
</gene>
<dbReference type="Pfam" id="PF17179">
    <property type="entry name" value="Fer4_22"/>
    <property type="match status" value="1"/>
</dbReference>
<dbReference type="SUPFAM" id="SSF46548">
    <property type="entry name" value="alpha-helical ferredoxin"/>
    <property type="match status" value="1"/>
</dbReference>
<dbReference type="InterPro" id="IPR014259">
    <property type="entry name" value="Sulphite_reductase_A"/>
</dbReference>
<dbReference type="AlphaFoldDB" id="A0A3E3E965"/>
<dbReference type="InterPro" id="IPR017900">
    <property type="entry name" value="4Fe4S_Fe_S_CS"/>
</dbReference>
<dbReference type="GO" id="GO:0051536">
    <property type="term" value="F:iron-sulfur cluster binding"/>
    <property type="evidence" value="ECO:0007669"/>
    <property type="project" value="UniProtKB-KW"/>
</dbReference>
<keyword evidence="1" id="KW-0479">Metal-binding</keyword>
<evidence type="ECO:0000313" key="6">
    <source>
        <dbReference type="Proteomes" id="UP000261032"/>
    </source>
</evidence>
<organism evidence="5 6">
    <name type="scientific">Thomasclavelia ramosa</name>
    <dbReference type="NCBI Taxonomy" id="1547"/>
    <lineage>
        <taxon>Bacteria</taxon>
        <taxon>Bacillati</taxon>
        <taxon>Bacillota</taxon>
        <taxon>Erysipelotrichia</taxon>
        <taxon>Erysipelotrichales</taxon>
        <taxon>Coprobacillaceae</taxon>
        <taxon>Thomasclavelia</taxon>
    </lineage>
</organism>
<dbReference type="Proteomes" id="UP000261032">
    <property type="component" value="Unassembled WGS sequence"/>
</dbReference>
<comment type="caution">
    <text evidence="5">The sequence shown here is derived from an EMBL/GenBank/DDBJ whole genome shotgun (WGS) entry which is preliminary data.</text>
</comment>
<dbReference type="PANTHER" id="PTHR40447:SF1">
    <property type="entry name" value="ANAEROBIC SULFITE REDUCTASE SUBUNIT A"/>
    <property type="match status" value="1"/>
</dbReference>
<dbReference type="InterPro" id="IPR017896">
    <property type="entry name" value="4Fe4S_Fe-S-bd"/>
</dbReference>
<dbReference type="PROSITE" id="PS51379">
    <property type="entry name" value="4FE4S_FER_2"/>
    <property type="match status" value="2"/>
</dbReference>
<proteinExistence type="predicted"/>
<dbReference type="NCBIfam" id="TIGR02910">
    <property type="entry name" value="sulfite_red_A"/>
    <property type="match status" value="1"/>
</dbReference>
<dbReference type="EMBL" id="QUSL01000035">
    <property type="protein sequence ID" value="RGD79521.1"/>
    <property type="molecule type" value="Genomic_DNA"/>
</dbReference>
<dbReference type="PANTHER" id="PTHR40447">
    <property type="entry name" value="ANAEROBIC SULFITE REDUCTASE SUBUNIT A"/>
    <property type="match status" value="1"/>
</dbReference>
<evidence type="ECO:0000313" key="5">
    <source>
        <dbReference type="EMBL" id="RGD79521.1"/>
    </source>
</evidence>
<name>A0A3E3E965_9FIRM</name>
<evidence type="ECO:0000256" key="1">
    <source>
        <dbReference type="ARBA" id="ARBA00022723"/>
    </source>
</evidence>
<protein>
    <submittedName>
        <fullName evidence="5">Anaerobic sulfite reductase subunit AsrA</fullName>
    </submittedName>
</protein>
<evidence type="ECO:0000259" key="4">
    <source>
        <dbReference type="PROSITE" id="PS51379"/>
    </source>
</evidence>
<feature type="domain" description="4Fe-4S ferredoxin-type" evidence="4">
    <location>
        <begin position="298"/>
        <end position="327"/>
    </location>
</feature>
<sequence>MGYKVGFKDVNDILATLSQEYDIYGPKRFEKQGRYSDTDIIRYDKISKIEEVVFDQKSDFPAKEVITPITQSLFYFTEDEYRESKVTDKKILIFMRPCDVNAMEHQNKIYLGNGGYSDLYYQRLQEKVKIILMECTSGWETCFCVSMQANKTDNYSLAIRHLDNEVLIEVKESEFEKYFMEAPKDDFEVSFIEENEVKVTVPEIKDKETLLKLKQHSMWQTFNSRCISCGACTIACATCTCFTTTDLIYNENASIGERRRTAASCQVDGFSDMAGGHAFRPTAGDRMRYKILHKFHDYKARFNDYHMCVGCGRCTSRCPEYISVTATVEKMATAVAEIEVKGDNHE</sequence>
<keyword evidence="2" id="KW-0408">Iron</keyword>
<dbReference type="GO" id="GO:0046872">
    <property type="term" value="F:metal ion binding"/>
    <property type="evidence" value="ECO:0007669"/>
    <property type="project" value="UniProtKB-KW"/>
</dbReference>
<accession>A0A3E3E965</accession>
<evidence type="ECO:0000256" key="2">
    <source>
        <dbReference type="ARBA" id="ARBA00023004"/>
    </source>
</evidence>
<reference evidence="5 6" key="1">
    <citation type="submission" date="2018-08" db="EMBL/GenBank/DDBJ databases">
        <title>A genome reference for cultivated species of the human gut microbiota.</title>
        <authorList>
            <person name="Zou Y."/>
            <person name="Xue W."/>
            <person name="Luo G."/>
        </authorList>
    </citation>
    <scope>NUCLEOTIDE SEQUENCE [LARGE SCALE GENOMIC DNA]</scope>
    <source>
        <strain evidence="5 6">OM06-4</strain>
    </source>
</reference>
<dbReference type="RefSeq" id="WP_117582446.1">
    <property type="nucleotide sequence ID" value="NZ_QUSL01000035.1"/>
</dbReference>
<feature type="domain" description="4Fe-4S ferredoxin-type" evidence="4">
    <location>
        <begin position="217"/>
        <end position="247"/>
    </location>
</feature>
<keyword evidence="3" id="KW-0411">Iron-sulfur</keyword>
<dbReference type="PROSITE" id="PS00198">
    <property type="entry name" value="4FE4S_FER_1"/>
    <property type="match status" value="1"/>
</dbReference>
<evidence type="ECO:0000256" key="3">
    <source>
        <dbReference type="ARBA" id="ARBA00023014"/>
    </source>
</evidence>